<reference evidence="2" key="1">
    <citation type="journal article" date="2019" name="bioRxiv">
        <title>The Genome of the Zebra Mussel, Dreissena polymorpha: A Resource for Invasive Species Research.</title>
        <authorList>
            <person name="McCartney M.A."/>
            <person name="Auch B."/>
            <person name="Kono T."/>
            <person name="Mallez S."/>
            <person name="Zhang Y."/>
            <person name="Obille A."/>
            <person name="Becker A."/>
            <person name="Abrahante J.E."/>
            <person name="Garbe J."/>
            <person name="Badalamenti J.P."/>
            <person name="Herman A."/>
            <person name="Mangelson H."/>
            <person name="Liachko I."/>
            <person name="Sullivan S."/>
            <person name="Sone E.D."/>
            <person name="Koren S."/>
            <person name="Silverstein K.A.T."/>
            <person name="Beckman K.B."/>
            <person name="Gohl D.M."/>
        </authorList>
    </citation>
    <scope>NUCLEOTIDE SEQUENCE</scope>
    <source>
        <strain evidence="2">Duluth1</strain>
        <tissue evidence="2">Whole animal</tissue>
    </source>
</reference>
<evidence type="ECO:0000313" key="2">
    <source>
        <dbReference type="EMBL" id="KAH3702415.1"/>
    </source>
</evidence>
<feature type="region of interest" description="Disordered" evidence="1">
    <location>
        <begin position="1"/>
        <end position="22"/>
    </location>
</feature>
<proteinExistence type="predicted"/>
<name>A0A9D3YNI5_DREPO</name>
<evidence type="ECO:0000256" key="1">
    <source>
        <dbReference type="SAM" id="MobiDB-lite"/>
    </source>
</evidence>
<reference evidence="2" key="2">
    <citation type="submission" date="2020-11" db="EMBL/GenBank/DDBJ databases">
        <authorList>
            <person name="McCartney M.A."/>
            <person name="Auch B."/>
            <person name="Kono T."/>
            <person name="Mallez S."/>
            <person name="Becker A."/>
            <person name="Gohl D.M."/>
            <person name="Silverstein K.A.T."/>
            <person name="Koren S."/>
            <person name="Bechman K.B."/>
            <person name="Herman A."/>
            <person name="Abrahante J.E."/>
            <person name="Garbe J."/>
        </authorList>
    </citation>
    <scope>NUCLEOTIDE SEQUENCE</scope>
    <source>
        <strain evidence="2">Duluth1</strain>
        <tissue evidence="2">Whole animal</tissue>
    </source>
</reference>
<gene>
    <name evidence="2" type="ORF">DPMN_077432</name>
</gene>
<accession>A0A9D3YNI5</accession>
<sequence>MTCSPLMTLVRPPSSTENSPEWTFVSPPSKKLDYHLAVPSGKKTTLFSGKGGSQNSHGNMEWFLLFRTPCSAPSNPHRWYGAHPYTSS</sequence>
<dbReference type="Proteomes" id="UP000828390">
    <property type="component" value="Unassembled WGS sequence"/>
</dbReference>
<keyword evidence="3" id="KW-1185">Reference proteome</keyword>
<dbReference type="EMBL" id="JAIWYP010000015">
    <property type="protein sequence ID" value="KAH3702415.1"/>
    <property type="molecule type" value="Genomic_DNA"/>
</dbReference>
<evidence type="ECO:0000313" key="3">
    <source>
        <dbReference type="Proteomes" id="UP000828390"/>
    </source>
</evidence>
<organism evidence="2 3">
    <name type="scientific">Dreissena polymorpha</name>
    <name type="common">Zebra mussel</name>
    <name type="synonym">Mytilus polymorpha</name>
    <dbReference type="NCBI Taxonomy" id="45954"/>
    <lineage>
        <taxon>Eukaryota</taxon>
        <taxon>Metazoa</taxon>
        <taxon>Spiralia</taxon>
        <taxon>Lophotrochozoa</taxon>
        <taxon>Mollusca</taxon>
        <taxon>Bivalvia</taxon>
        <taxon>Autobranchia</taxon>
        <taxon>Heteroconchia</taxon>
        <taxon>Euheterodonta</taxon>
        <taxon>Imparidentia</taxon>
        <taxon>Neoheterodontei</taxon>
        <taxon>Myida</taxon>
        <taxon>Dreissenoidea</taxon>
        <taxon>Dreissenidae</taxon>
        <taxon>Dreissena</taxon>
    </lineage>
</organism>
<comment type="caution">
    <text evidence="2">The sequence shown here is derived from an EMBL/GenBank/DDBJ whole genome shotgun (WGS) entry which is preliminary data.</text>
</comment>
<dbReference type="AlphaFoldDB" id="A0A9D3YNI5"/>
<protein>
    <submittedName>
        <fullName evidence="2">Uncharacterized protein</fullName>
    </submittedName>
</protein>